<keyword evidence="1" id="KW-1133">Transmembrane helix</keyword>
<keyword evidence="1" id="KW-0812">Transmembrane</keyword>
<evidence type="ECO:0000256" key="1">
    <source>
        <dbReference type="SAM" id="Phobius"/>
    </source>
</evidence>
<feature type="transmembrane region" description="Helical" evidence="1">
    <location>
        <begin position="96"/>
        <end position="121"/>
    </location>
</feature>
<evidence type="ECO:0000313" key="2">
    <source>
        <dbReference type="Proteomes" id="UP000694846"/>
    </source>
</evidence>
<sequence>MNILNCLRVKINSSIINSVKRSHTMCDRASVIHNKHHTLLSSNKLPVQVVSNRCFMKKMGLKPIYDMYNKKAAKDGVSPTEYVLIYQGTGEVYVRWLSGIVVFAMVFVPSVFIFTYMYTMFTTERIDLRTYLDLMFIPNSGLELAFMVPSIFLMKMASYSFISKYVLRIYRHNVREQYISVYINPVLPWKNVNCSFEKAIKLPNSKNFIIPWHKDYYRIAGYKSIILKERFRRPIDYERMLGLVKTMDD</sequence>
<proteinExistence type="predicted"/>
<feature type="transmembrane region" description="Helical" evidence="1">
    <location>
        <begin position="141"/>
        <end position="162"/>
    </location>
</feature>
<gene>
    <name evidence="3" type="primary">LOC112687245</name>
</gene>
<dbReference type="Proteomes" id="UP000694846">
    <property type="component" value="Unplaced"/>
</dbReference>
<accession>A0A8B8FXC7</accession>
<organism evidence="2 3">
    <name type="scientific">Sipha flava</name>
    <name type="common">yellow sugarcane aphid</name>
    <dbReference type="NCBI Taxonomy" id="143950"/>
    <lineage>
        <taxon>Eukaryota</taxon>
        <taxon>Metazoa</taxon>
        <taxon>Ecdysozoa</taxon>
        <taxon>Arthropoda</taxon>
        <taxon>Hexapoda</taxon>
        <taxon>Insecta</taxon>
        <taxon>Pterygota</taxon>
        <taxon>Neoptera</taxon>
        <taxon>Paraneoptera</taxon>
        <taxon>Hemiptera</taxon>
        <taxon>Sternorrhyncha</taxon>
        <taxon>Aphidomorpha</taxon>
        <taxon>Aphidoidea</taxon>
        <taxon>Aphididae</taxon>
        <taxon>Sipha</taxon>
    </lineage>
</organism>
<keyword evidence="1" id="KW-0472">Membrane</keyword>
<reference evidence="3" key="1">
    <citation type="submission" date="2025-08" db="UniProtKB">
        <authorList>
            <consortium name="RefSeq"/>
        </authorList>
    </citation>
    <scope>IDENTIFICATION</scope>
    <source>
        <tissue evidence="3">Whole body</tissue>
    </source>
</reference>
<dbReference type="RefSeq" id="XP_025415629.1">
    <property type="nucleotide sequence ID" value="XM_025559844.1"/>
</dbReference>
<name>A0A8B8FXC7_9HEMI</name>
<dbReference type="GeneID" id="112687245"/>
<evidence type="ECO:0000313" key="3">
    <source>
        <dbReference type="RefSeq" id="XP_025415629.1"/>
    </source>
</evidence>
<dbReference type="OrthoDB" id="6608646at2759"/>
<dbReference type="AlphaFoldDB" id="A0A8B8FXC7"/>
<protein>
    <submittedName>
        <fullName evidence="3">Uncharacterized protein LOC112687245</fullName>
    </submittedName>
</protein>
<keyword evidence="2" id="KW-1185">Reference proteome</keyword>